<proteinExistence type="predicted"/>
<evidence type="ECO:0000256" key="2">
    <source>
        <dbReference type="ARBA" id="ARBA00023015"/>
    </source>
</evidence>
<organism evidence="6 7">
    <name type="scientific">Starkeya nomas</name>
    <dbReference type="NCBI Taxonomy" id="2666134"/>
    <lineage>
        <taxon>Bacteria</taxon>
        <taxon>Pseudomonadati</taxon>
        <taxon>Pseudomonadota</taxon>
        <taxon>Alphaproteobacteria</taxon>
        <taxon>Hyphomicrobiales</taxon>
        <taxon>Xanthobacteraceae</taxon>
        <taxon>Starkeya</taxon>
    </lineage>
</organism>
<dbReference type="Pfam" id="PF08220">
    <property type="entry name" value="HTH_DeoR"/>
    <property type="match status" value="1"/>
</dbReference>
<dbReference type="InterPro" id="IPR018356">
    <property type="entry name" value="Tscrpt_reg_HTH_DeoR_CS"/>
</dbReference>
<gene>
    <name evidence="6" type="primary">glcR</name>
    <name evidence="6" type="ORF">STARVERO_01523</name>
</gene>
<dbReference type="EMBL" id="CACSAS010000001">
    <property type="protein sequence ID" value="CAA0092819.1"/>
    <property type="molecule type" value="Genomic_DNA"/>
</dbReference>
<dbReference type="InterPro" id="IPR037171">
    <property type="entry name" value="NagB/RpiA_transferase-like"/>
</dbReference>
<dbReference type="SMART" id="SM01134">
    <property type="entry name" value="DeoRC"/>
    <property type="match status" value="1"/>
</dbReference>
<dbReference type="PANTHER" id="PTHR30363">
    <property type="entry name" value="HTH-TYPE TRANSCRIPTIONAL REGULATOR SRLR-RELATED"/>
    <property type="match status" value="1"/>
</dbReference>
<dbReference type="InterPro" id="IPR036390">
    <property type="entry name" value="WH_DNA-bd_sf"/>
</dbReference>
<accession>A0A5S9NQU3</accession>
<dbReference type="PROSITE" id="PS51000">
    <property type="entry name" value="HTH_DEOR_2"/>
    <property type="match status" value="1"/>
</dbReference>
<dbReference type="SUPFAM" id="SSF46785">
    <property type="entry name" value="Winged helix' DNA-binding domain"/>
    <property type="match status" value="1"/>
</dbReference>
<name>A0A5S9NQU3_9HYPH</name>
<keyword evidence="3" id="KW-0238">DNA-binding</keyword>
<sequence length="275" mass="29745">MSSDDIIRSAERRRPRLDKAARQDRILAEMRASATLRVGDLAAELDVSTETIRRDLFELQERGLLNRTYGGAVRPFASEPAVTERHRMMVTEREAIAAAAVKFIKPREVIAIGAGATTTHVARRMSAECRDLTVITHSFSVATVLAANPTIEIIMCPGRYNAREGMMVGVETTEFLQNYNINRALLGISGITTDGLADAEAPAASVYKAMMNRAAETIVVSDHSKFGIPSLAIWARIPDIQRLVTDRAPDGAVARALARAGVEITVAVSSSAGRA</sequence>
<dbReference type="PROSITE" id="PS00894">
    <property type="entry name" value="HTH_DEOR_1"/>
    <property type="match status" value="1"/>
</dbReference>
<evidence type="ECO:0000256" key="3">
    <source>
        <dbReference type="ARBA" id="ARBA00023125"/>
    </source>
</evidence>
<reference evidence="6 7" key="1">
    <citation type="submission" date="2019-12" db="EMBL/GenBank/DDBJ databases">
        <authorList>
            <person name="Reyes-Prieto M."/>
        </authorList>
    </citation>
    <scope>NUCLEOTIDE SEQUENCE [LARGE SCALE GENOMIC DNA]</scope>
    <source>
        <strain evidence="6">HF14-78462</strain>
    </source>
</reference>
<dbReference type="Proteomes" id="UP000433050">
    <property type="component" value="Unassembled WGS sequence"/>
</dbReference>
<evidence type="ECO:0000256" key="4">
    <source>
        <dbReference type="ARBA" id="ARBA00023163"/>
    </source>
</evidence>
<evidence type="ECO:0000256" key="1">
    <source>
        <dbReference type="ARBA" id="ARBA00022491"/>
    </source>
</evidence>
<evidence type="ECO:0000313" key="6">
    <source>
        <dbReference type="EMBL" id="CAA0092819.1"/>
    </source>
</evidence>
<dbReference type="Gene3D" id="3.40.50.1360">
    <property type="match status" value="1"/>
</dbReference>
<dbReference type="InterPro" id="IPR036388">
    <property type="entry name" value="WH-like_DNA-bd_sf"/>
</dbReference>
<keyword evidence="7" id="KW-1185">Reference proteome</keyword>
<keyword evidence="4" id="KW-0804">Transcription</keyword>
<dbReference type="PRINTS" id="PR00037">
    <property type="entry name" value="HTHLACR"/>
</dbReference>
<evidence type="ECO:0000313" key="7">
    <source>
        <dbReference type="Proteomes" id="UP000433050"/>
    </source>
</evidence>
<keyword evidence="1" id="KW-0678">Repressor</keyword>
<dbReference type="GO" id="GO:0003677">
    <property type="term" value="F:DNA binding"/>
    <property type="evidence" value="ECO:0007669"/>
    <property type="project" value="UniProtKB-KW"/>
</dbReference>
<dbReference type="PANTHER" id="PTHR30363:SF4">
    <property type="entry name" value="GLYCEROL-3-PHOSPHATE REGULON REPRESSOR"/>
    <property type="match status" value="1"/>
</dbReference>
<dbReference type="InterPro" id="IPR050313">
    <property type="entry name" value="Carb_Metab_HTH_regulators"/>
</dbReference>
<dbReference type="SUPFAM" id="SSF100950">
    <property type="entry name" value="NagB/RpiA/CoA transferase-like"/>
    <property type="match status" value="1"/>
</dbReference>
<dbReference type="InterPro" id="IPR001034">
    <property type="entry name" value="DeoR_HTH"/>
</dbReference>
<dbReference type="InterPro" id="IPR014036">
    <property type="entry name" value="DeoR-like_C"/>
</dbReference>
<evidence type="ECO:0000259" key="5">
    <source>
        <dbReference type="PROSITE" id="PS51000"/>
    </source>
</evidence>
<dbReference type="SMART" id="SM00420">
    <property type="entry name" value="HTH_DEOR"/>
    <property type="match status" value="1"/>
</dbReference>
<feature type="domain" description="HTH deoR-type" evidence="5">
    <location>
        <begin position="19"/>
        <end position="74"/>
    </location>
</feature>
<dbReference type="RefSeq" id="WP_159598427.1">
    <property type="nucleotide sequence ID" value="NZ_CACSAS010000001.1"/>
</dbReference>
<dbReference type="AlphaFoldDB" id="A0A5S9NQU3"/>
<dbReference type="Gene3D" id="1.10.10.10">
    <property type="entry name" value="Winged helix-like DNA-binding domain superfamily/Winged helix DNA-binding domain"/>
    <property type="match status" value="1"/>
</dbReference>
<keyword evidence="2" id="KW-0805">Transcription regulation</keyword>
<dbReference type="GO" id="GO:0003700">
    <property type="term" value="F:DNA-binding transcription factor activity"/>
    <property type="evidence" value="ECO:0007669"/>
    <property type="project" value="InterPro"/>
</dbReference>
<dbReference type="Pfam" id="PF00455">
    <property type="entry name" value="DeoRC"/>
    <property type="match status" value="1"/>
</dbReference>
<protein>
    <submittedName>
        <fullName evidence="6">HTH-type transcriptional repressor GlcR</fullName>
    </submittedName>
</protein>